<feature type="domain" description="Small ribosomal subunit protein eS4 central region" evidence="8">
    <location>
        <begin position="98"/>
        <end position="169"/>
    </location>
</feature>
<dbReference type="AlphaFoldDB" id="A0A075HEX7"/>
<dbReference type="CDD" id="cd00165">
    <property type="entry name" value="S4"/>
    <property type="match status" value="1"/>
</dbReference>
<dbReference type="EMBL" id="KF900984">
    <property type="protein sequence ID" value="AIF13770.1"/>
    <property type="molecule type" value="Genomic_DNA"/>
</dbReference>
<dbReference type="Gene3D" id="3.10.290.10">
    <property type="entry name" value="RNA-binding S4 domain"/>
    <property type="match status" value="1"/>
</dbReference>
<evidence type="ECO:0000259" key="9">
    <source>
        <dbReference type="Pfam" id="PF08071"/>
    </source>
</evidence>
<dbReference type="NCBIfam" id="NF003312">
    <property type="entry name" value="PRK04313.1"/>
    <property type="match status" value="1"/>
</dbReference>
<comment type="similarity">
    <text evidence="1 7">Belongs to the eukaryotic ribosomal protein eS4 family.</text>
</comment>
<dbReference type="InterPro" id="IPR036986">
    <property type="entry name" value="S4_RNA-bd_sf"/>
</dbReference>
<dbReference type="GO" id="GO:0019843">
    <property type="term" value="F:rRNA binding"/>
    <property type="evidence" value="ECO:0007669"/>
    <property type="project" value="UniProtKB-KW"/>
</dbReference>
<evidence type="ECO:0000259" key="8">
    <source>
        <dbReference type="Pfam" id="PF00900"/>
    </source>
</evidence>
<dbReference type="GO" id="GO:0006412">
    <property type="term" value="P:translation"/>
    <property type="evidence" value="ECO:0007669"/>
    <property type="project" value="UniProtKB-UniRule"/>
</dbReference>
<keyword evidence="4 7" id="KW-0689">Ribosomal protein</keyword>
<dbReference type="InterPro" id="IPR013843">
    <property type="entry name" value="Ribosomal_eS4_N"/>
</dbReference>
<dbReference type="Pfam" id="PF08071">
    <property type="entry name" value="RS4NT"/>
    <property type="match status" value="1"/>
</dbReference>
<evidence type="ECO:0000256" key="5">
    <source>
        <dbReference type="ARBA" id="ARBA00023274"/>
    </source>
</evidence>
<dbReference type="InterPro" id="IPR038237">
    <property type="entry name" value="Ribosomal_eS4_central_sf"/>
</dbReference>
<proteinExistence type="inferred from homology"/>
<evidence type="ECO:0000256" key="1">
    <source>
        <dbReference type="ARBA" id="ARBA00007500"/>
    </source>
</evidence>
<evidence type="ECO:0000256" key="2">
    <source>
        <dbReference type="ARBA" id="ARBA00022730"/>
    </source>
</evidence>
<dbReference type="InterPro" id="IPR013845">
    <property type="entry name" value="Ribosomal_eS4_central_region"/>
</dbReference>
<keyword evidence="5 7" id="KW-0687">Ribonucleoprotein</keyword>
<accession>A0A075HEX7</accession>
<dbReference type="PANTHER" id="PTHR11581:SF0">
    <property type="entry name" value="SMALL RIBOSOMAL SUBUNIT PROTEIN ES4"/>
    <property type="match status" value="1"/>
</dbReference>
<dbReference type="PANTHER" id="PTHR11581">
    <property type="entry name" value="30S/40S RIBOSOMAL PROTEIN S4"/>
    <property type="match status" value="1"/>
</dbReference>
<dbReference type="Gene3D" id="2.40.50.740">
    <property type="match status" value="1"/>
</dbReference>
<reference evidence="10" key="1">
    <citation type="journal article" date="2014" name="Genome Biol. Evol.">
        <title>Pangenome evidence for extensive interdomain horizontal transfer affecting lineage core and shell genes in uncultured planktonic thaumarchaeota and euryarchaeota.</title>
        <authorList>
            <person name="Deschamps P."/>
            <person name="Zivanovic Y."/>
            <person name="Moreira D."/>
            <person name="Rodriguez-Valera F."/>
            <person name="Lopez-Garcia P."/>
        </authorList>
    </citation>
    <scope>NUCLEOTIDE SEQUENCE</scope>
</reference>
<dbReference type="InterPro" id="IPR014722">
    <property type="entry name" value="Rib_uL2_dom2"/>
</dbReference>
<evidence type="ECO:0000313" key="10">
    <source>
        <dbReference type="EMBL" id="AIF13770.1"/>
    </source>
</evidence>
<protein>
    <recommendedName>
        <fullName evidence="6 7">Small ribosomal subunit protein eS4</fullName>
    </recommendedName>
</protein>
<dbReference type="HAMAP" id="MF_00485">
    <property type="entry name" value="Ribosomal_eS4"/>
    <property type="match status" value="1"/>
</dbReference>
<dbReference type="GO" id="GO:0003735">
    <property type="term" value="F:structural constituent of ribosome"/>
    <property type="evidence" value="ECO:0007669"/>
    <property type="project" value="InterPro"/>
</dbReference>
<evidence type="ECO:0000256" key="7">
    <source>
        <dbReference type="HAMAP-Rule" id="MF_00485"/>
    </source>
</evidence>
<dbReference type="Gene3D" id="2.30.30.30">
    <property type="match status" value="1"/>
</dbReference>
<dbReference type="InterPro" id="IPR000876">
    <property type="entry name" value="Ribosomal_eS4"/>
</dbReference>
<sequence>MGSIAGSKKLKRQMAPTFWGINRKEKRFVITVRPGSHPKNNSIPTAVLLRDTLKKVKTLREAKSSIYGGKVKIDGIIQKSLHHSIGLMDVIELEGITDVYRLVPYNRHLLEPIKINAAEKSKKLVKVKSKTTIKGGKTQLGFHDGRTIITDINTNVDDTCLLQIPEQKILDVIKFEKNSQVIVTGGINAGRIGLINEIKQGTFTLPKRISLLIDDKTIEIPANITMVVGKEKPVIQIM</sequence>
<dbReference type="Pfam" id="PF00900">
    <property type="entry name" value="Ribosomal_S4e"/>
    <property type="match status" value="1"/>
</dbReference>
<evidence type="ECO:0000256" key="4">
    <source>
        <dbReference type="ARBA" id="ARBA00022980"/>
    </source>
</evidence>
<evidence type="ECO:0000256" key="6">
    <source>
        <dbReference type="ARBA" id="ARBA00035272"/>
    </source>
</evidence>
<organism evidence="10">
    <name type="scientific">uncultured marine thaumarchaeote KM3_64_C01</name>
    <dbReference type="NCBI Taxonomy" id="1456221"/>
    <lineage>
        <taxon>Archaea</taxon>
        <taxon>Nitrososphaerota</taxon>
        <taxon>environmental samples</taxon>
    </lineage>
</organism>
<keyword evidence="3 7" id="KW-0694">RNA-binding</keyword>
<name>A0A075HEX7_9ARCH</name>
<dbReference type="PROSITE" id="PS50889">
    <property type="entry name" value="S4"/>
    <property type="match status" value="1"/>
</dbReference>
<keyword evidence="2" id="KW-0699">rRNA-binding</keyword>
<evidence type="ECO:0000256" key="3">
    <source>
        <dbReference type="ARBA" id="ARBA00022884"/>
    </source>
</evidence>
<feature type="domain" description="Small ribosomal subunit protein eS4 N-terminal" evidence="9">
    <location>
        <begin position="6"/>
        <end position="39"/>
    </location>
</feature>
<dbReference type="GO" id="GO:0022627">
    <property type="term" value="C:cytosolic small ribosomal subunit"/>
    <property type="evidence" value="ECO:0007669"/>
    <property type="project" value="TreeGrafter"/>
</dbReference>
<gene>
    <name evidence="10" type="primary">RP-S4e</name>
    <name evidence="10" type="synonym">RPS4</name>
    <name evidence="7" type="synonym">rps4e</name>
</gene>